<evidence type="ECO:0000313" key="2">
    <source>
        <dbReference type="EMBL" id="KGR83759.1"/>
    </source>
</evidence>
<comment type="caution">
    <text evidence="2">The sequence shown here is derived from an EMBL/GenBank/DDBJ whole genome shotgun (WGS) entry which is preliminary data.</text>
</comment>
<evidence type="ECO:0000256" key="1">
    <source>
        <dbReference type="SAM" id="Phobius"/>
    </source>
</evidence>
<reference evidence="2 3" key="1">
    <citation type="submission" date="2014-02" db="EMBL/GenBank/DDBJ databases">
        <title>Draft genome sequence of Lysinibacillus odysseyi NBRC 100172.</title>
        <authorList>
            <person name="Zhang F."/>
            <person name="Wang G."/>
            <person name="Zhang L."/>
        </authorList>
    </citation>
    <scope>NUCLEOTIDE SEQUENCE [LARGE SCALE GENOMIC DNA]</scope>
    <source>
        <strain evidence="2 3">NBRC 100172</strain>
    </source>
</reference>
<dbReference type="EMBL" id="JPVP01000057">
    <property type="protein sequence ID" value="KGR83759.1"/>
    <property type="molecule type" value="Genomic_DNA"/>
</dbReference>
<name>A0A0A3IG96_9BACI</name>
<keyword evidence="1" id="KW-1133">Transmembrane helix</keyword>
<dbReference type="AlphaFoldDB" id="A0A0A3IG96"/>
<accession>A0A0A3IG96</accession>
<dbReference type="RefSeq" id="WP_036155571.1">
    <property type="nucleotide sequence ID" value="NZ_AVCX01000004.1"/>
</dbReference>
<proteinExistence type="predicted"/>
<feature type="transmembrane region" description="Helical" evidence="1">
    <location>
        <begin position="57"/>
        <end position="80"/>
    </location>
</feature>
<keyword evidence="3" id="KW-1185">Reference proteome</keyword>
<protein>
    <submittedName>
        <fullName evidence="2">Uncharacterized protein</fullName>
    </submittedName>
</protein>
<evidence type="ECO:0000313" key="3">
    <source>
        <dbReference type="Proteomes" id="UP000030437"/>
    </source>
</evidence>
<feature type="transmembrane region" description="Helical" evidence="1">
    <location>
        <begin position="6"/>
        <end position="25"/>
    </location>
</feature>
<organism evidence="2 3">
    <name type="scientific">Lysinibacillus odysseyi 34hs-1 = NBRC 100172</name>
    <dbReference type="NCBI Taxonomy" id="1220589"/>
    <lineage>
        <taxon>Bacteria</taxon>
        <taxon>Bacillati</taxon>
        <taxon>Bacillota</taxon>
        <taxon>Bacilli</taxon>
        <taxon>Bacillales</taxon>
        <taxon>Bacillaceae</taxon>
        <taxon>Lysinibacillus</taxon>
    </lineage>
</organism>
<dbReference type="STRING" id="1220589.CD32_13720"/>
<gene>
    <name evidence="2" type="ORF">CD32_13720</name>
</gene>
<keyword evidence="1" id="KW-0812">Transmembrane</keyword>
<dbReference type="Proteomes" id="UP000030437">
    <property type="component" value="Unassembled WGS sequence"/>
</dbReference>
<keyword evidence="1" id="KW-0472">Membrane</keyword>
<feature type="transmembrane region" description="Helical" evidence="1">
    <location>
        <begin position="32"/>
        <end position="51"/>
    </location>
</feature>
<sequence length="95" mass="10727">MILYLTIYSHFSILIVVLMALSGLISYFVRRVPVIFILIILGIIGYLYAVFIHGEAAALSIISIIIITSSVPIFLVKYTLYLQQKAEKLLHLQNT</sequence>